<keyword evidence="12" id="KW-1185">Reference proteome</keyword>
<dbReference type="GO" id="GO:0016301">
    <property type="term" value="F:kinase activity"/>
    <property type="evidence" value="ECO:0007669"/>
    <property type="project" value="UniProtKB-KW"/>
</dbReference>
<dbReference type="PANTHER" id="PTHR21064">
    <property type="entry name" value="AMINOGLYCOSIDE PHOSPHOTRANSFERASE DOMAIN-CONTAINING PROTEIN-RELATED"/>
    <property type="match status" value="1"/>
</dbReference>
<dbReference type="Proteomes" id="UP000638188">
    <property type="component" value="Unassembled WGS sequence"/>
</dbReference>
<comment type="similarity">
    <text evidence="7 8">Belongs to the pseudomonas-type ThrB family.</text>
</comment>
<keyword evidence="1 8" id="KW-0028">Amino-acid biosynthesis</keyword>
<dbReference type="HAMAP" id="MF_00301">
    <property type="entry name" value="Homoser_kinase_2"/>
    <property type="match status" value="1"/>
</dbReference>
<dbReference type="InterPro" id="IPR002575">
    <property type="entry name" value="Aminoglycoside_PTrfase"/>
</dbReference>
<comment type="pathway">
    <text evidence="8">Amino-acid biosynthesis; L-threonine biosynthesis; L-threonine from L-aspartate: step 4/5.</text>
</comment>
<organism evidence="11 12">
    <name type="scientific">Halopseudomonas salina</name>
    <dbReference type="NCBI Taxonomy" id="1323744"/>
    <lineage>
        <taxon>Bacteria</taxon>
        <taxon>Pseudomonadati</taxon>
        <taxon>Pseudomonadota</taxon>
        <taxon>Gammaproteobacteria</taxon>
        <taxon>Pseudomonadales</taxon>
        <taxon>Pseudomonadaceae</taxon>
        <taxon>Halopseudomonas</taxon>
    </lineage>
</organism>
<dbReference type="EC" id="2.7.1.39" evidence="8 9"/>
<protein>
    <recommendedName>
        <fullName evidence="8 9">Homoserine kinase</fullName>
        <shortName evidence="8">HK</shortName>
        <shortName evidence="8">HSK</shortName>
        <ecNumber evidence="8 9">2.7.1.39</ecNumber>
    </recommendedName>
</protein>
<keyword evidence="2 8" id="KW-0808">Transferase</keyword>
<evidence type="ECO:0000256" key="2">
    <source>
        <dbReference type="ARBA" id="ARBA00022679"/>
    </source>
</evidence>
<dbReference type="SUPFAM" id="SSF56112">
    <property type="entry name" value="Protein kinase-like (PK-like)"/>
    <property type="match status" value="1"/>
</dbReference>
<keyword evidence="4 8" id="KW-0547">Nucleotide-binding</keyword>
<evidence type="ECO:0000256" key="5">
    <source>
        <dbReference type="ARBA" id="ARBA00022777"/>
    </source>
</evidence>
<comment type="caution">
    <text evidence="11">The sequence shown here is derived from an EMBL/GenBank/DDBJ whole genome shotgun (WGS) entry which is preliminary data.</text>
</comment>
<reference evidence="12" key="1">
    <citation type="journal article" date="2019" name="Int. J. Syst. Evol. Microbiol.">
        <title>The Global Catalogue of Microorganisms (GCM) 10K type strain sequencing project: providing services to taxonomists for standard genome sequencing and annotation.</title>
        <authorList>
            <consortium name="The Broad Institute Genomics Platform"/>
            <consortium name="The Broad Institute Genome Sequencing Center for Infectious Disease"/>
            <person name="Wu L."/>
            <person name="Ma J."/>
        </authorList>
    </citation>
    <scope>NUCLEOTIDE SEQUENCE [LARGE SCALE GENOMIC DNA]</scope>
    <source>
        <strain evidence="12">CGMCC 1.12482</strain>
    </source>
</reference>
<gene>
    <name evidence="8 11" type="primary">thrB</name>
    <name evidence="11" type="ORF">GCM10007418_11140</name>
</gene>
<evidence type="ECO:0000313" key="12">
    <source>
        <dbReference type="Proteomes" id="UP000638188"/>
    </source>
</evidence>
<dbReference type="InterPro" id="IPR050249">
    <property type="entry name" value="Pseudomonas-type_ThrB"/>
</dbReference>
<dbReference type="CDD" id="cd05153">
    <property type="entry name" value="HomoserineK_II"/>
    <property type="match status" value="1"/>
</dbReference>
<dbReference type="NCBIfam" id="TIGR00938">
    <property type="entry name" value="thrB_alt"/>
    <property type="match status" value="1"/>
</dbReference>
<dbReference type="Gene3D" id="3.90.1200.10">
    <property type="match status" value="1"/>
</dbReference>
<dbReference type="InterPro" id="IPR011009">
    <property type="entry name" value="Kinase-like_dom_sf"/>
</dbReference>
<evidence type="ECO:0000256" key="4">
    <source>
        <dbReference type="ARBA" id="ARBA00022741"/>
    </source>
</evidence>
<evidence type="ECO:0000256" key="6">
    <source>
        <dbReference type="ARBA" id="ARBA00022840"/>
    </source>
</evidence>
<dbReference type="Gene3D" id="3.30.200.20">
    <property type="entry name" value="Phosphorylase Kinase, domain 1"/>
    <property type="match status" value="1"/>
</dbReference>
<sequence>MSVFTPLSQNELSAFLKPFDLGRLVAFEGISAGTENSNFFVSCEQGEFVLTLVERGPVDELPFFVSLLDCLHGADLPVPFAVPDQLGRKLHQLNGKPALLQPRLPGKHIQQPDERHCQALGKVLAQMHAATLSSDLVRQSDRGLAWMETQTSNMLGDMSESERALIEPLLPLMHGLLAERPPMPKAVLHGDLFRDNVLFEGPNLTGLIDFYNAATGWALYDLAICANDWCLDDNARLDPERAQALLAGYASQRRFLTVEATHWPDMLRLAALRFWLSRRIAAADHQEKPGVLIKDPAHFLRVLEGHREVAVQLPMAL</sequence>
<proteinExistence type="inferred from homology"/>
<accession>A0ABQ1P996</accession>
<keyword evidence="5 8" id="KW-0418">Kinase</keyword>
<keyword evidence="3 8" id="KW-0791">Threonine biosynthesis</keyword>
<evidence type="ECO:0000256" key="8">
    <source>
        <dbReference type="HAMAP-Rule" id="MF_00301"/>
    </source>
</evidence>
<evidence type="ECO:0000259" key="10">
    <source>
        <dbReference type="Pfam" id="PF01636"/>
    </source>
</evidence>
<keyword evidence="6 8" id="KW-0067">ATP-binding</keyword>
<comment type="catalytic activity">
    <reaction evidence="8">
        <text>L-homoserine + ATP = O-phospho-L-homoserine + ADP + H(+)</text>
        <dbReference type="Rhea" id="RHEA:13985"/>
        <dbReference type="ChEBI" id="CHEBI:15378"/>
        <dbReference type="ChEBI" id="CHEBI:30616"/>
        <dbReference type="ChEBI" id="CHEBI:57476"/>
        <dbReference type="ChEBI" id="CHEBI:57590"/>
        <dbReference type="ChEBI" id="CHEBI:456216"/>
        <dbReference type="EC" id="2.7.1.39"/>
    </reaction>
</comment>
<evidence type="ECO:0000256" key="9">
    <source>
        <dbReference type="NCBIfam" id="TIGR00938"/>
    </source>
</evidence>
<dbReference type="PANTHER" id="PTHR21064:SF6">
    <property type="entry name" value="AMINOGLYCOSIDE PHOSPHOTRANSFERASE DOMAIN-CONTAINING PROTEIN"/>
    <property type="match status" value="1"/>
</dbReference>
<dbReference type="InterPro" id="IPR005280">
    <property type="entry name" value="Homoserine_kinase_II"/>
</dbReference>
<dbReference type="EMBL" id="BMFF01000002">
    <property type="protein sequence ID" value="GGC93395.1"/>
    <property type="molecule type" value="Genomic_DNA"/>
</dbReference>
<dbReference type="Pfam" id="PF01636">
    <property type="entry name" value="APH"/>
    <property type="match status" value="1"/>
</dbReference>
<evidence type="ECO:0000256" key="3">
    <source>
        <dbReference type="ARBA" id="ARBA00022697"/>
    </source>
</evidence>
<dbReference type="RefSeq" id="WP_150276333.1">
    <property type="nucleotide sequence ID" value="NZ_BMFF01000002.1"/>
</dbReference>
<evidence type="ECO:0000256" key="1">
    <source>
        <dbReference type="ARBA" id="ARBA00022605"/>
    </source>
</evidence>
<feature type="domain" description="Aminoglycoside phosphotransferase" evidence="10">
    <location>
        <begin position="28"/>
        <end position="251"/>
    </location>
</feature>
<evidence type="ECO:0000313" key="11">
    <source>
        <dbReference type="EMBL" id="GGC93395.1"/>
    </source>
</evidence>
<name>A0ABQ1P996_9GAMM</name>
<dbReference type="NCBIfam" id="NF003558">
    <property type="entry name" value="PRK05231.1"/>
    <property type="match status" value="1"/>
</dbReference>
<evidence type="ECO:0000256" key="7">
    <source>
        <dbReference type="ARBA" id="ARBA00038240"/>
    </source>
</evidence>